<accession>A0AA38MPF4</accession>
<evidence type="ECO:0000313" key="1">
    <source>
        <dbReference type="EMBL" id="KAJ3663142.1"/>
    </source>
</evidence>
<reference evidence="1" key="1">
    <citation type="journal article" date="2023" name="G3 (Bethesda)">
        <title>Whole genome assemblies of Zophobas morio and Tenebrio molitor.</title>
        <authorList>
            <person name="Kaur S."/>
            <person name="Stinson S.A."/>
            <person name="diCenzo G.C."/>
        </authorList>
    </citation>
    <scope>NUCLEOTIDE SEQUENCE</scope>
    <source>
        <strain evidence="1">QUZm001</strain>
    </source>
</reference>
<gene>
    <name evidence="1" type="ORF">Zmor_007450</name>
</gene>
<comment type="caution">
    <text evidence="1">The sequence shown here is derived from an EMBL/GenBank/DDBJ whole genome shotgun (WGS) entry which is preliminary data.</text>
</comment>
<protein>
    <submittedName>
        <fullName evidence="1">Uncharacterized protein</fullName>
    </submittedName>
</protein>
<proteinExistence type="predicted"/>
<name>A0AA38MPF4_9CUCU</name>
<sequence>MRWTDGEWNSKLARGAFDRHNTRTPYGKHILQHTQSARGYLAHSPQRTRCLYNVQIILPTSQTGSSPSNPTDTGFLWRGLCLFAPPGESGLRGGWFIKGKSMDSLHGDGWILKGGFETVSRN</sequence>
<evidence type="ECO:0000313" key="2">
    <source>
        <dbReference type="Proteomes" id="UP001168821"/>
    </source>
</evidence>
<dbReference type="AlphaFoldDB" id="A0AA38MPF4"/>
<dbReference type="Proteomes" id="UP001168821">
    <property type="component" value="Unassembled WGS sequence"/>
</dbReference>
<keyword evidence="2" id="KW-1185">Reference proteome</keyword>
<organism evidence="1 2">
    <name type="scientific">Zophobas morio</name>
    <dbReference type="NCBI Taxonomy" id="2755281"/>
    <lineage>
        <taxon>Eukaryota</taxon>
        <taxon>Metazoa</taxon>
        <taxon>Ecdysozoa</taxon>
        <taxon>Arthropoda</taxon>
        <taxon>Hexapoda</taxon>
        <taxon>Insecta</taxon>
        <taxon>Pterygota</taxon>
        <taxon>Neoptera</taxon>
        <taxon>Endopterygota</taxon>
        <taxon>Coleoptera</taxon>
        <taxon>Polyphaga</taxon>
        <taxon>Cucujiformia</taxon>
        <taxon>Tenebrionidae</taxon>
        <taxon>Zophobas</taxon>
    </lineage>
</organism>
<dbReference type="EMBL" id="JALNTZ010000002">
    <property type="protein sequence ID" value="KAJ3663142.1"/>
    <property type="molecule type" value="Genomic_DNA"/>
</dbReference>